<accession>A0A7R9K5H9</accession>
<dbReference type="EMBL" id="OE844132">
    <property type="protein sequence ID" value="CAD7604777.1"/>
    <property type="molecule type" value="Genomic_DNA"/>
</dbReference>
<evidence type="ECO:0000313" key="1">
    <source>
        <dbReference type="EMBL" id="CAD7604777.1"/>
    </source>
</evidence>
<reference evidence="1" key="1">
    <citation type="submission" date="2020-11" db="EMBL/GenBank/DDBJ databases">
        <authorList>
            <person name="Tran Van P."/>
        </authorList>
    </citation>
    <scope>NUCLEOTIDE SEQUENCE</scope>
</reference>
<proteinExistence type="predicted"/>
<protein>
    <submittedName>
        <fullName evidence="1">Uncharacterized protein</fullName>
    </submittedName>
</protein>
<name>A0A7R9K5H9_TIMGE</name>
<sequence>MIRDRLQELTEVYKATQLNESNGEVQVSIDSEYENNELPKIAYFLQQIESIWTIIKNIQNDTTDIKKLYSEILSLARPSESEF</sequence>
<gene>
    <name evidence="1" type="ORF">TGEB3V08_LOCUS9262</name>
</gene>
<dbReference type="AlphaFoldDB" id="A0A7R9K5H9"/>
<organism evidence="1">
    <name type="scientific">Timema genevievae</name>
    <name type="common">Walking stick</name>
    <dbReference type="NCBI Taxonomy" id="629358"/>
    <lineage>
        <taxon>Eukaryota</taxon>
        <taxon>Metazoa</taxon>
        <taxon>Ecdysozoa</taxon>
        <taxon>Arthropoda</taxon>
        <taxon>Hexapoda</taxon>
        <taxon>Insecta</taxon>
        <taxon>Pterygota</taxon>
        <taxon>Neoptera</taxon>
        <taxon>Polyneoptera</taxon>
        <taxon>Phasmatodea</taxon>
        <taxon>Timematodea</taxon>
        <taxon>Timematoidea</taxon>
        <taxon>Timematidae</taxon>
        <taxon>Timema</taxon>
    </lineage>
</organism>